<dbReference type="EMBL" id="BMZA01000001">
    <property type="protein sequence ID" value="GGY92354.1"/>
    <property type="molecule type" value="Genomic_DNA"/>
</dbReference>
<name>A0A918UDI3_9SPHN</name>
<proteinExistence type="predicted"/>
<dbReference type="AlphaFoldDB" id="A0A918UDI3"/>
<dbReference type="Proteomes" id="UP000648075">
    <property type="component" value="Unassembled WGS sequence"/>
</dbReference>
<sequence length="325" mass="34827">MPDALLSSPEWFPERIDWRNGLIRLLRVSRDTLRDSAFLDGRTPLAVGGAAQVIELDRFVAAVPPAAHSVGWIFHEGFCGSTLLGRFLTVDDHALCLREPQVLVDLADWSAGLPAGDEPAFAAALHAVVAKLAQPWHDGERIAIKPSNWANPIAARLLAAVPGSAAVLALIDAEPFIVAVLRGGRERIGFVLDLQRHLLLARPDLGAPFADVLAQPPGDPASLLRHLAASHAIQRRLLDELTVSDRLDFPHWLATPNDTARHTAAALGLAIPGSALARQVDRASRTHSKASHESYEPDRDADANATILRLHGPAIAQAIAEVSGC</sequence>
<dbReference type="RefSeq" id="WP_189619401.1">
    <property type="nucleotide sequence ID" value="NZ_BMZA01000001.1"/>
</dbReference>
<feature type="region of interest" description="Disordered" evidence="1">
    <location>
        <begin position="282"/>
        <end position="301"/>
    </location>
</feature>
<reference evidence="2" key="2">
    <citation type="submission" date="2020-09" db="EMBL/GenBank/DDBJ databases">
        <authorList>
            <person name="Sun Q."/>
            <person name="Kim S."/>
        </authorList>
    </citation>
    <scope>NUCLEOTIDE SEQUENCE</scope>
    <source>
        <strain evidence="2">KCTC 32255</strain>
    </source>
</reference>
<evidence type="ECO:0000313" key="3">
    <source>
        <dbReference type="Proteomes" id="UP000648075"/>
    </source>
</evidence>
<evidence type="ECO:0000313" key="2">
    <source>
        <dbReference type="EMBL" id="GGY92354.1"/>
    </source>
</evidence>
<reference evidence="2" key="1">
    <citation type="journal article" date="2014" name="Int. J. Syst. Evol. Microbiol.">
        <title>Complete genome sequence of Corynebacterium casei LMG S-19264T (=DSM 44701T), isolated from a smear-ripened cheese.</title>
        <authorList>
            <consortium name="US DOE Joint Genome Institute (JGI-PGF)"/>
            <person name="Walter F."/>
            <person name="Albersmeier A."/>
            <person name="Kalinowski J."/>
            <person name="Ruckert C."/>
        </authorList>
    </citation>
    <scope>NUCLEOTIDE SEQUENCE</scope>
    <source>
        <strain evidence="2">KCTC 32255</strain>
    </source>
</reference>
<organism evidence="2 3">
    <name type="scientific">Novosphingobium colocasiae</name>
    <dbReference type="NCBI Taxonomy" id="1256513"/>
    <lineage>
        <taxon>Bacteria</taxon>
        <taxon>Pseudomonadati</taxon>
        <taxon>Pseudomonadota</taxon>
        <taxon>Alphaproteobacteria</taxon>
        <taxon>Sphingomonadales</taxon>
        <taxon>Sphingomonadaceae</taxon>
        <taxon>Novosphingobium</taxon>
    </lineage>
</organism>
<evidence type="ECO:0000256" key="1">
    <source>
        <dbReference type="SAM" id="MobiDB-lite"/>
    </source>
</evidence>
<protein>
    <submittedName>
        <fullName evidence="2">Uncharacterized protein</fullName>
    </submittedName>
</protein>
<gene>
    <name evidence="2" type="ORF">GCM10011614_03900</name>
</gene>
<comment type="caution">
    <text evidence="2">The sequence shown here is derived from an EMBL/GenBank/DDBJ whole genome shotgun (WGS) entry which is preliminary data.</text>
</comment>
<keyword evidence="3" id="KW-1185">Reference proteome</keyword>
<accession>A0A918UDI3</accession>